<evidence type="ECO:0000256" key="2">
    <source>
        <dbReference type="SAM" id="MobiDB-lite"/>
    </source>
</evidence>
<dbReference type="EMBL" id="MN740994">
    <property type="protein sequence ID" value="QHU22056.1"/>
    <property type="molecule type" value="Genomic_DNA"/>
</dbReference>
<keyword evidence="1" id="KW-0175">Coiled coil</keyword>
<feature type="coiled-coil region" evidence="1">
    <location>
        <begin position="273"/>
        <end position="303"/>
    </location>
</feature>
<name>A0A6C0KY62_9ZZZZ</name>
<accession>A0A6C0KY62</accession>
<reference evidence="3" key="1">
    <citation type="journal article" date="2020" name="Nature">
        <title>Giant virus diversity and host interactions through global metagenomics.</title>
        <authorList>
            <person name="Schulz F."/>
            <person name="Roux S."/>
            <person name="Paez-Espino D."/>
            <person name="Jungbluth S."/>
            <person name="Walsh D.A."/>
            <person name="Denef V.J."/>
            <person name="McMahon K.D."/>
            <person name="Konstantinidis K.T."/>
            <person name="Eloe-Fadrosh E.A."/>
            <person name="Kyrpides N.C."/>
            <person name="Woyke T."/>
        </authorList>
    </citation>
    <scope>NUCLEOTIDE SEQUENCE</scope>
    <source>
        <strain evidence="3">GVMAG-S-3300013286-35</strain>
    </source>
</reference>
<protein>
    <submittedName>
        <fullName evidence="3">Uncharacterized protein</fullName>
    </submittedName>
</protein>
<feature type="region of interest" description="Disordered" evidence="2">
    <location>
        <begin position="134"/>
        <end position="157"/>
    </location>
</feature>
<proteinExistence type="predicted"/>
<dbReference type="AlphaFoldDB" id="A0A6C0KY62"/>
<evidence type="ECO:0000256" key="1">
    <source>
        <dbReference type="SAM" id="Coils"/>
    </source>
</evidence>
<evidence type="ECO:0000313" key="3">
    <source>
        <dbReference type="EMBL" id="QHU22056.1"/>
    </source>
</evidence>
<organism evidence="3">
    <name type="scientific">viral metagenome</name>
    <dbReference type="NCBI Taxonomy" id="1070528"/>
    <lineage>
        <taxon>unclassified sequences</taxon>
        <taxon>metagenomes</taxon>
        <taxon>organismal metagenomes</taxon>
    </lineage>
</organism>
<sequence>MRPALVLGILLITGFVISVVVRYYKKTTEGFAVATGICGTNKNDVFDSSAKEPTGPLKNCNPGTPPFYRELARIKGTKVLDPKLYVFKMPNGTDPTKNMGPGTAVYFQTLNTIGMAVLDPDNWSLAIAPGPKAGAPSSSTTGKVPAPAGTGVIPNTMPGSTTDNSKMALASPKDLIAFRDTLMTYNALFDQNILKASRDTELQFLHANAISYLIKVQAQIDTGSIVDSLNFITSERAKYEKVIKDLRQGVLPAQKTVAKKILKEGPGKKDITLADLENAIIRAKKEKKRIDDLRTSSTDLKKRSMTLEMVILDLQDIVDRIRRGEMKISQLPFTMTQLTKFLMEVGVSSSKITPLPGLKKAQQATAAATAGKPGTYPMPQNNNAVYMNALQQFRSATQDLSWDIHIGYDPETTNHRHTLERLAHITNEIETGKVKGPALKALMVELEALKQKTDKHKRHTKSRKHPISSYEAFGQPFALSTSEPLALDNKVPVRQPLIQNLELDKPSNIRPGYEPTNEAIANRASLASFDYSKAGGPDYKLRAEFLCNQIRDAGLGDPKEFGCVGTSDVGPDYSWRGNYKMVCSRLSHTWGNWYPEMFGCPKEDIAYHQTPVIHVEK</sequence>